<evidence type="ECO:0000313" key="3">
    <source>
        <dbReference type="Proteomes" id="UP001214576"/>
    </source>
</evidence>
<dbReference type="Proteomes" id="UP001214576">
    <property type="component" value="Unassembled WGS sequence"/>
</dbReference>
<evidence type="ECO:0000256" key="1">
    <source>
        <dbReference type="SAM" id="MobiDB-lite"/>
    </source>
</evidence>
<dbReference type="EMBL" id="JAKZEL010000005">
    <property type="protein sequence ID" value="KAI4543701.1"/>
    <property type="molecule type" value="Genomic_DNA"/>
</dbReference>
<sequence>MIDSSSSHLLANIIGSSCAIVQNMVALPTMLGEKQIQRVFSFCESTEQRRLAQSEDLRKLPDGENGAYWTIEKEQSKLRFIKSTQKILLAASRGHNLKQGECYEAVQMQNEEMTLNQNSRLGEGDPRNLQEESLSERRNLENKPDTTSLAKEAQFALSVPSLRHSSQDWKAKARSLFTGAENPVFLFNDSSQKVLKKAFKG</sequence>
<dbReference type="AlphaFoldDB" id="A0AAD4YEP0"/>
<organism evidence="2 3">
    <name type="scientific">Ovis ammon polii</name>
    <dbReference type="NCBI Taxonomy" id="230172"/>
    <lineage>
        <taxon>Eukaryota</taxon>
        <taxon>Metazoa</taxon>
        <taxon>Chordata</taxon>
        <taxon>Craniata</taxon>
        <taxon>Vertebrata</taxon>
        <taxon>Euteleostomi</taxon>
        <taxon>Mammalia</taxon>
        <taxon>Eutheria</taxon>
        <taxon>Laurasiatheria</taxon>
        <taxon>Artiodactyla</taxon>
        <taxon>Ruminantia</taxon>
        <taxon>Pecora</taxon>
        <taxon>Bovidae</taxon>
        <taxon>Caprinae</taxon>
        <taxon>Ovis</taxon>
    </lineage>
</organism>
<evidence type="ECO:0000313" key="2">
    <source>
        <dbReference type="EMBL" id="KAI4543701.1"/>
    </source>
</evidence>
<protein>
    <submittedName>
        <fullName evidence="2">Uncharacterized protein</fullName>
    </submittedName>
</protein>
<feature type="region of interest" description="Disordered" evidence="1">
    <location>
        <begin position="116"/>
        <end position="147"/>
    </location>
</feature>
<comment type="caution">
    <text evidence="2">The sequence shown here is derived from an EMBL/GenBank/DDBJ whole genome shotgun (WGS) entry which is preliminary data.</text>
</comment>
<reference evidence="2" key="1">
    <citation type="submission" date="2022-03" db="EMBL/GenBank/DDBJ databases">
        <title>Genomic analyses of argali, domestic sheep and their hybrids provide insights into chromosomal evolution, heterosis and genetic basis of agronomic traits.</title>
        <authorList>
            <person name="Li M."/>
        </authorList>
    </citation>
    <scope>NUCLEOTIDE SEQUENCE</scope>
    <source>
        <strain evidence="2">CAU-MHL-2022a</strain>
        <tissue evidence="2">Skin</tissue>
    </source>
</reference>
<feature type="compositionally biased region" description="Basic and acidic residues" evidence="1">
    <location>
        <begin position="122"/>
        <end position="144"/>
    </location>
</feature>
<gene>
    <name evidence="2" type="ORF">MG293_006495</name>
</gene>
<accession>A0AAD4YEP0</accession>
<keyword evidence="3" id="KW-1185">Reference proteome</keyword>
<name>A0AAD4YEP0_OVIAM</name>
<proteinExistence type="predicted"/>